<dbReference type="EMBL" id="CP016634">
    <property type="protein sequence ID" value="ANY86041.1"/>
    <property type="molecule type" value="Genomic_DNA"/>
</dbReference>
<accession>A0A1B2F1D5</accession>
<dbReference type="AlphaFoldDB" id="A0A1B2F1D5"/>
<reference evidence="1" key="1">
    <citation type="submission" date="2016-07" db="EMBL/GenBank/DDBJ databases">
        <title>New class B carbapenemase carried by novel plasmid in Pseudomonas putida enviromental strain in eastern Amazonia.</title>
        <authorList>
            <person name="Souza C.O."/>
            <person name="Lima K.V."/>
            <person name="Brasiliense D.M."/>
            <person name="Perez-Chaparro P.J."/>
            <person name="Mamizuka E.M."/>
            <person name="Lima M.O."/>
            <person name="Lima L.N."/>
            <person name="McCulloch J.A."/>
        </authorList>
    </citation>
    <scope>NUCLEOTIDE SEQUENCE [LARGE SCALE GENOMIC DNA]</scope>
    <source>
        <strain evidence="1">IEC33019</strain>
    </source>
</reference>
<name>A0A1B2F1D5_PSEPU</name>
<proteinExistence type="predicted"/>
<organism evidence="1">
    <name type="scientific">Pseudomonas putida</name>
    <name type="common">Arthrobacter siderocapsulatus</name>
    <dbReference type="NCBI Taxonomy" id="303"/>
    <lineage>
        <taxon>Bacteria</taxon>
        <taxon>Pseudomonadati</taxon>
        <taxon>Pseudomonadota</taxon>
        <taxon>Gammaproteobacteria</taxon>
        <taxon>Pseudomonadales</taxon>
        <taxon>Pseudomonadaceae</taxon>
        <taxon>Pseudomonas</taxon>
    </lineage>
</organism>
<protein>
    <submittedName>
        <fullName evidence="1">Uncharacterized protein</fullName>
    </submittedName>
</protein>
<evidence type="ECO:0000313" key="1">
    <source>
        <dbReference type="EMBL" id="ANY86041.1"/>
    </source>
</evidence>
<sequence>MERSPLYFQFVSEHPRAIEEELPCTQADKATVLLAFDKGEVQEMYIGLYVASEACLVEYVLPHCELEVICRRHVVDRGAALDCARQKAEMRCRLH</sequence>
<gene>
    <name evidence="1" type="ORF">IEC33019_0437</name>
</gene>